<gene>
    <name evidence="2" type="ORF">P0M35_05050</name>
</gene>
<reference evidence="2" key="1">
    <citation type="submission" date="2023-03" db="EMBL/GenBank/DDBJ databases">
        <title>Stygiobacter electus gen. nov., sp. nov., facultatively anaerobic thermotolerant bacterium of the class Ignavibacteria from a well of Yessentuki mineral water deposit.</title>
        <authorList>
            <person name="Podosokorskaya O.A."/>
            <person name="Elcheninov A.G."/>
            <person name="Petrova N.F."/>
            <person name="Zavarzina D.G."/>
            <person name="Kublanov I.V."/>
            <person name="Merkel A.Y."/>
        </authorList>
    </citation>
    <scope>NUCLEOTIDE SEQUENCE</scope>
    <source>
        <strain evidence="2">09-Me</strain>
    </source>
</reference>
<evidence type="ECO:0000313" key="2">
    <source>
        <dbReference type="EMBL" id="MDF1611509.1"/>
    </source>
</evidence>
<dbReference type="EMBL" id="JARGDL010000004">
    <property type="protein sequence ID" value="MDF1611509.1"/>
    <property type="molecule type" value="Genomic_DNA"/>
</dbReference>
<dbReference type="Proteomes" id="UP001221302">
    <property type="component" value="Unassembled WGS sequence"/>
</dbReference>
<proteinExistence type="predicted"/>
<evidence type="ECO:0000256" key="1">
    <source>
        <dbReference type="SAM" id="Coils"/>
    </source>
</evidence>
<dbReference type="AlphaFoldDB" id="A0AAE3NZI6"/>
<accession>A0AAE3NZI6</accession>
<sequence length="103" mass="12188">MAETSKYDIFLDELNSLEKQIYIFVQKADELEEKNQGLSNRITLLERENNELKKKLAEIESKLSRTFVGNEELFNESFNFEDKEAIKKKITELIAKINYHLRS</sequence>
<keyword evidence="1" id="KW-0175">Coiled coil</keyword>
<name>A0AAE3NZI6_9BACT</name>
<keyword evidence="3" id="KW-1185">Reference proteome</keyword>
<evidence type="ECO:0000313" key="3">
    <source>
        <dbReference type="Proteomes" id="UP001221302"/>
    </source>
</evidence>
<feature type="coiled-coil region" evidence="1">
    <location>
        <begin position="14"/>
        <end position="65"/>
    </location>
</feature>
<dbReference type="RefSeq" id="WP_321535276.1">
    <property type="nucleotide sequence ID" value="NZ_JARGDL010000004.1"/>
</dbReference>
<protein>
    <submittedName>
        <fullName evidence="2">Uncharacterized protein</fullName>
    </submittedName>
</protein>
<comment type="caution">
    <text evidence="2">The sequence shown here is derived from an EMBL/GenBank/DDBJ whole genome shotgun (WGS) entry which is preliminary data.</text>
</comment>
<organism evidence="2 3">
    <name type="scientific">Stygiobacter electus</name>
    <dbReference type="NCBI Taxonomy" id="3032292"/>
    <lineage>
        <taxon>Bacteria</taxon>
        <taxon>Pseudomonadati</taxon>
        <taxon>Ignavibacteriota</taxon>
        <taxon>Ignavibacteria</taxon>
        <taxon>Ignavibacteriales</taxon>
        <taxon>Melioribacteraceae</taxon>
        <taxon>Stygiobacter</taxon>
    </lineage>
</organism>